<name>A0A9W9LBG5_9EURO</name>
<sequence>MDNGEGSTLPEGPQRRMGVIPFQMASPASAAAPLHTPAPPQEPQPCNGVIPLQMASPASSAGPLSPPASPHEQRRPGSPSPGAISRTDASAAIWNACAHAPKKRRIGLFLALAVRDGTCQCCPSPDPTTDNQGPPHGITPLVGPATAQATSFGSSNIRSQHTDGARQSHDQIAESGQPQDGSQSGEDLAPHDGCPEWLETKEYLATSWWPFYEVEAPLIDQIPLAARSAPAVEQLAQAATEYEYPWPSHPQGEKRMEPVEEWTARKKQITRDMVYKGWSDLLAWIDRIQPIAPTGCVGQVAEETVRKAESELLARDESIPAQPVQATHVPVPAQPVLEVHTESVQTEEAPTLEVGSQPAVPQPTPIVPEPSAEVPLEAAMSVPAVPQPALAKKACFETVPTAVPTQATTSEPGDSQPLQTVLAAKAKVATDGVVRELAASQQAPTASEPSSQTVTSAVAQPTPVVLDGTEKVAVQAVVSEPALSQQAPAALKPSPSEEDDSARSDSDDDEWWPALQWQATSESDPSDEEWWPAFESQAPSERTGIRQRRPCPDPTLLTRSMRLWRLQLLRSWPPPDQSRRRQPPLGKARSSRLLLGRLGRNQTGVG</sequence>
<dbReference type="GeneID" id="81400241"/>
<evidence type="ECO:0000313" key="3">
    <source>
        <dbReference type="Proteomes" id="UP001149079"/>
    </source>
</evidence>
<feature type="compositionally biased region" description="Low complexity" evidence="1">
    <location>
        <begin position="591"/>
        <end position="600"/>
    </location>
</feature>
<protein>
    <submittedName>
        <fullName evidence="2">Uncharacterized protein</fullName>
    </submittedName>
</protein>
<keyword evidence="3" id="KW-1185">Reference proteome</keyword>
<feature type="compositionally biased region" description="Acidic residues" evidence="1">
    <location>
        <begin position="496"/>
        <end position="511"/>
    </location>
</feature>
<reference evidence="2" key="2">
    <citation type="journal article" date="2023" name="IMA Fungus">
        <title>Comparative genomic study of the Penicillium genus elucidates a diverse pangenome and 15 lateral gene transfer events.</title>
        <authorList>
            <person name="Petersen C."/>
            <person name="Sorensen T."/>
            <person name="Nielsen M.R."/>
            <person name="Sondergaard T.E."/>
            <person name="Sorensen J.L."/>
            <person name="Fitzpatrick D.A."/>
            <person name="Frisvad J.C."/>
            <person name="Nielsen K.L."/>
        </authorList>
    </citation>
    <scope>NUCLEOTIDE SEQUENCE</scope>
    <source>
        <strain evidence="2">IBT 22155</strain>
    </source>
</reference>
<accession>A0A9W9LBG5</accession>
<feature type="compositionally biased region" description="Polar residues" evidence="1">
    <location>
        <begin position="174"/>
        <end position="185"/>
    </location>
</feature>
<dbReference type="Proteomes" id="UP001149079">
    <property type="component" value="Unassembled WGS sequence"/>
</dbReference>
<reference evidence="2" key="1">
    <citation type="submission" date="2022-11" db="EMBL/GenBank/DDBJ databases">
        <authorList>
            <person name="Petersen C."/>
        </authorList>
    </citation>
    <scope>NUCLEOTIDE SEQUENCE</scope>
    <source>
        <strain evidence="2">IBT 22155</strain>
    </source>
</reference>
<organism evidence="2 3">
    <name type="scientific">Penicillium bovifimosum</name>
    <dbReference type="NCBI Taxonomy" id="126998"/>
    <lineage>
        <taxon>Eukaryota</taxon>
        <taxon>Fungi</taxon>
        <taxon>Dikarya</taxon>
        <taxon>Ascomycota</taxon>
        <taxon>Pezizomycotina</taxon>
        <taxon>Eurotiomycetes</taxon>
        <taxon>Eurotiomycetidae</taxon>
        <taxon>Eurotiales</taxon>
        <taxon>Aspergillaceae</taxon>
        <taxon>Penicillium</taxon>
    </lineage>
</organism>
<feature type="compositionally biased region" description="Polar residues" evidence="1">
    <location>
        <begin position="147"/>
        <end position="159"/>
    </location>
</feature>
<dbReference type="EMBL" id="JAPQKL010000001">
    <property type="protein sequence ID" value="KAJ5145763.1"/>
    <property type="molecule type" value="Genomic_DNA"/>
</dbReference>
<feature type="region of interest" description="Disordered" evidence="1">
    <location>
        <begin position="483"/>
        <end position="554"/>
    </location>
</feature>
<comment type="caution">
    <text evidence="2">The sequence shown here is derived from an EMBL/GenBank/DDBJ whole genome shotgun (WGS) entry which is preliminary data.</text>
</comment>
<proteinExistence type="predicted"/>
<feature type="region of interest" description="Disordered" evidence="1">
    <location>
        <begin position="1"/>
        <end position="85"/>
    </location>
</feature>
<feature type="region of interest" description="Disordered" evidence="1">
    <location>
        <begin position="126"/>
        <end position="193"/>
    </location>
</feature>
<gene>
    <name evidence="2" type="ORF">N7515_000327</name>
</gene>
<feature type="region of interest" description="Disordered" evidence="1">
    <location>
        <begin position="572"/>
        <end position="606"/>
    </location>
</feature>
<evidence type="ECO:0000313" key="2">
    <source>
        <dbReference type="EMBL" id="KAJ5145763.1"/>
    </source>
</evidence>
<dbReference type="AlphaFoldDB" id="A0A9W9LBG5"/>
<feature type="compositionally biased region" description="Basic and acidic residues" evidence="1">
    <location>
        <begin position="160"/>
        <end position="172"/>
    </location>
</feature>
<dbReference type="RefSeq" id="XP_056526237.1">
    <property type="nucleotide sequence ID" value="XM_056661071.1"/>
</dbReference>
<evidence type="ECO:0000256" key="1">
    <source>
        <dbReference type="SAM" id="MobiDB-lite"/>
    </source>
</evidence>